<gene>
    <name evidence="1" type="ORF">KQI42_00090</name>
</gene>
<evidence type="ECO:0000313" key="1">
    <source>
        <dbReference type="EMBL" id="MBU5436387.1"/>
    </source>
</evidence>
<proteinExistence type="predicted"/>
<evidence type="ECO:0000313" key="2">
    <source>
        <dbReference type="Proteomes" id="UP000749471"/>
    </source>
</evidence>
<evidence type="ECO:0008006" key="3">
    <source>
        <dbReference type="Google" id="ProtNLM"/>
    </source>
</evidence>
<dbReference type="RefSeq" id="WP_216515557.1">
    <property type="nucleotide sequence ID" value="NZ_JAHLPM010000001.1"/>
</dbReference>
<organism evidence="1 2">
    <name type="scientific">Tissierella simiarum</name>
    <dbReference type="NCBI Taxonomy" id="2841534"/>
    <lineage>
        <taxon>Bacteria</taxon>
        <taxon>Bacillati</taxon>
        <taxon>Bacillota</taxon>
        <taxon>Tissierellia</taxon>
        <taxon>Tissierellales</taxon>
        <taxon>Tissierellaceae</taxon>
        <taxon>Tissierella</taxon>
    </lineage>
</organism>
<dbReference type="Proteomes" id="UP000749471">
    <property type="component" value="Unassembled WGS sequence"/>
</dbReference>
<comment type="caution">
    <text evidence="1">The sequence shown here is derived from an EMBL/GenBank/DDBJ whole genome shotgun (WGS) entry which is preliminary data.</text>
</comment>
<dbReference type="EMBL" id="JAHLPM010000001">
    <property type="protein sequence ID" value="MBU5436387.1"/>
    <property type="molecule type" value="Genomic_DNA"/>
</dbReference>
<keyword evidence="2" id="KW-1185">Reference proteome</keyword>
<name>A0ABS6E0H1_9FIRM</name>
<sequence>MTNKTKSKTIENRFTKEQVFASKKLSYSKDLFNAILSDGETYTLKEVETEINKFLKRKVD</sequence>
<reference evidence="1 2" key="1">
    <citation type="submission" date="2021-06" db="EMBL/GenBank/DDBJ databases">
        <authorList>
            <person name="Sun Q."/>
            <person name="Li D."/>
        </authorList>
    </citation>
    <scope>NUCLEOTIDE SEQUENCE [LARGE SCALE GENOMIC DNA]</scope>
    <source>
        <strain evidence="1 2">MSJ-40</strain>
    </source>
</reference>
<protein>
    <recommendedName>
        <fullName evidence="3">Phage protein</fullName>
    </recommendedName>
</protein>
<accession>A0ABS6E0H1</accession>